<name>A0AA87RFN4_9MICO</name>
<feature type="domain" description="Acetyl-coenzyme A synthetase N-terminal" evidence="6">
    <location>
        <begin position="46"/>
        <end position="101"/>
    </location>
</feature>
<comment type="caution">
    <text evidence="7">The sequence shown here is derived from an EMBL/GenBank/DDBJ whole genome shotgun (WGS) entry which is preliminary data.</text>
</comment>
<evidence type="ECO:0000313" key="7">
    <source>
        <dbReference type="EMBL" id="GEK79646.1"/>
    </source>
</evidence>
<evidence type="ECO:0000259" key="5">
    <source>
        <dbReference type="Pfam" id="PF00501"/>
    </source>
</evidence>
<dbReference type="CDD" id="cd05943">
    <property type="entry name" value="AACS"/>
    <property type="match status" value="1"/>
</dbReference>
<organism evidence="7 8">
    <name type="scientific">Agrococcus baldri</name>
    <dbReference type="NCBI Taxonomy" id="153730"/>
    <lineage>
        <taxon>Bacteria</taxon>
        <taxon>Bacillati</taxon>
        <taxon>Actinomycetota</taxon>
        <taxon>Actinomycetes</taxon>
        <taxon>Micrococcales</taxon>
        <taxon>Microbacteriaceae</taxon>
        <taxon>Agrococcus</taxon>
    </lineage>
</organism>
<dbReference type="GO" id="GO:0030729">
    <property type="term" value="F:acetoacetate-CoA ligase activity"/>
    <property type="evidence" value="ECO:0007669"/>
    <property type="project" value="InterPro"/>
</dbReference>
<protein>
    <submittedName>
        <fullName evidence="7">Acetoacetyl-CoA synthetase</fullName>
    </submittedName>
</protein>
<keyword evidence="3" id="KW-0547">Nucleotide-binding</keyword>
<dbReference type="SUPFAM" id="SSF56801">
    <property type="entry name" value="Acetyl-CoA synthetase-like"/>
    <property type="match status" value="1"/>
</dbReference>
<dbReference type="AlphaFoldDB" id="A0AA87RFN4"/>
<dbReference type="Proteomes" id="UP000321749">
    <property type="component" value="Unassembled WGS sequence"/>
</dbReference>
<dbReference type="InterPro" id="IPR020845">
    <property type="entry name" value="AMP-binding_CS"/>
</dbReference>
<keyword evidence="2" id="KW-0436">Ligase</keyword>
<evidence type="ECO:0000256" key="3">
    <source>
        <dbReference type="ARBA" id="ARBA00022741"/>
    </source>
</evidence>
<dbReference type="PANTHER" id="PTHR42921">
    <property type="entry name" value="ACETOACETYL-COA SYNTHETASE"/>
    <property type="match status" value="1"/>
</dbReference>
<keyword evidence="8" id="KW-1185">Reference proteome</keyword>
<dbReference type="Pfam" id="PF16177">
    <property type="entry name" value="ACAS_N"/>
    <property type="match status" value="1"/>
</dbReference>
<keyword evidence="4" id="KW-0067">ATP-binding</keyword>
<dbReference type="Pfam" id="PF00501">
    <property type="entry name" value="AMP-binding"/>
    <property type="match status" value="1"/>
</dbReference>
<evidence type="ECO:0000256" key="2">
    <source>
        <dbReference type="ARBA" id="ARBA00022598"/>
    </source>
</evidence>
<accession>A0AA87RFN4</accession>
<evidence type="ECO:0000256" key="1">
    <source>
        <dbReference type="ARBA" id="ARBA00006432"/>
    </source>
</evidence>
<evidence type="ECO:0000259" key="6">
    <source>
        <dbReference type="Pfam" id="PF16177"/>
    </source>
</evidence>
<dbReference type="Gene3D" id="3.30.300.30">
    <property type="match status" value="1"/>
</dbReference>
<gene>
    <name evidence="7" type="ORF">ABA31_09970</name>
</gene>
<dbReference type="PANTHER" id="PTHR42921:SF1">
    <property type="entry name" value="ACETOACETYL-COA SYNTHETASE"/>
    <property type="match status" value="1"/>
</dbReference>
<dbReference type="GO" id="GO:0006629">
    <property type="term" value="P:lipid metabolic process"/>
    <property type="evidence" value="ECO:0007669"/>
    <property type="project" value="InterPro"/>
</dbReference>
<dbReference type="PROSITE" id="PS00455">
    <property type="entry name" value="AMP_BINDING"/>
    <property type="match status" value="1"/>
</dbReference>
<dbReference type="InterPro" id="IPR045851">
    <property type="entry name" value="AMP-bd_C_sf"/>
</dbReference>
<dbReference type="EMBL" id="BJUU01000004">
    <property type="protein sequence ID" value="GEK79646.1"/>
    <property type="molecule type" value="Genomic_DNA"/>
</dbReference>
<comment type="similarity">
    <text evidence="1">Belongs to the ATP-dependent AMP-binding enzyme family.</text>
</comment>
<dbReference type="Gene3D" id="3.40.50.12780">
    <property type="entry name" value="N-terminal domain of ligase-like"/>
    <property type="match status" value="1"/>
</dbReference>
<dbReference type="InterPro" id="IPR032387">
    <property type="entry name" value="ACAS_N"/>
</dbReference>
<dbReference type="NCBIfam" id="TIGR01217">
    <property type="entry name" value="ac_ac_CoA_syn"/>
    <property type="match status" value="1"/>
</dbReference>
<dbReference type="GO" id="GO:0005524">
    <property type="term" value="F:ATP binding"/>
    <property type="evidence" value="ECO:0007669"/>
    <property type="project" value="UniProtKB-KW"/>
</dbReference>
<evidence type="ECO:0000313" key="8">
    <source>
        <dbReference type="Proteomes" id="UP000321749"/>
    </source>
</evidence>
<dbReference type="InterPro" id="IPR005914">
    <property type="entry name" value="Acac_CoA_synth"/>
</dbReference>
<dbReference type="InterPro" id="IPR000873">
    <property type="entry name" value="AMP-dep_synth/lig_dom"/>
</dbReference>
<evidence type="ECO:0000256" key="4">
    <source>
        <dbReference type="ARBA" id="ARBA00022840"/>
    </source>
</evidence>
<sequence>MMGDATEAMTDAAPLWSPSAALLDSANMTRYREWVVTSRGLDLPDYDSLWRWSVQHDEAFWQSIWEYFPIIADRRPEQIRSGSTMPEVHWFPGARLNFAQNLLANDDEERIAIVHSSELRPTETLTYRQLRAEVAAMASALRDLGVTPGDRVAAYLPNIAEAVVAFLATSSVGAIWTSSAPEFGAQSVLDRLTQVEPKVLLVADGYRYGGRDYDRREAIDLIRAGLPTVEHVVCLSYLGAAYAPGMHDWAQLLRVHRGAELVFEQVPAEHPLWILYSSGTTGLPKAIVQSHGGILIEQLKSMHLHLDLHDGDRLFWFTTTGWMMWNMLVSALLTPASIVLYDGSPVAAGPVTCWRLAQDTGATVFGTSAGMLVASMKAGLEPGRDLDLSRLRAIGSTGSPLPPEGFEWVYSSVDPDVWLFSTSGGTDICTPLLGGCPTLPVYRGELQCRALGVAAEAWSPNGRPLIDEIGELVVTKPMPSMPISLWGDADGARYRSTYFDMFPGIWRHGDWVRITPRGGAEIYGRSDATINRQGVRMGTSEIYRAALSVEEVLDALVVDLLDSSGEAWMPLFVTLAEGSVLDERLERELRNRIRVRCSPRHVPDRIVEAPALPRTLSNKLLEIPVKRILMGENPAQVVNLGSLANPAALDFFVTMAASLRTAKH</sequence>
<feature type="domain" description="AMP-dependent synthetase/ligase" evidence="5">
    <location>
        <begin position="107"/>
        <end position="432"/>
    </location>
</feature>
<dbReference type="InterPro" id="IPR042099">
    <property type="entry name" value="ANL_N_sf"/>
</dbReference>
<dbReference type="NCBIfam" id="NF002937">
    <property type="entry name" value="PRK03584.1"/>
    <property type="match status" value="1"/>
</dbReference>
<proteinExistence type="inferred from homology"/>
<reference evidence="7 8" key="1">
    <citation type="submission" date="2019-07" db="EMBL/GenBank/DDBJ databases">
        <title>Whole genome shotgun sequence of Agrococcus baldri NBRC 103055.</title>
        <authorList>
            <person name="Hosoyama A."/>
            <person name="Uohara A."/>
            <person name="Ohji S."/>
            <person name="Ichikawa N."/>
        </authorList>
    </citation>
    <scope>NUCLEOTIDE SEQUENCE [LARGE SCALE GENOMIC DNA]</scope>
    <source>
        <strain evidence="7 8">NBRC 103055</strain>
    </source>
</reference>